<name>A0ABT3LZH2_9LEPT</name>
<dbReference type="EMBL" id="JAMQPV010000002">
    <property type="protein sequence ID" value="MCW7463125.1"/>
    <property type="molecule type" value="Genomic_DNA"/>
</dbReference>
<dbReference type="InterPro" id="IPR003646">
    <property type="entry name" value="SH3-like_bac-type"/>
</dbReference>
<feature type="domain" description="SH3b" evidence="1">
    <location>
        <begin position="32"/>
        <end position="106"/>
    </location>
</feature>
<proteinExistence type="predicted"/>
<evidence type="ECO:0000313" key="3">
    <source>
        <dbReference type="Proteomes" id="UP001209737"/>
    </source>
</evidence>
<evidence type="ECO:0000259" key="1">
    <source>
        <dbReference type="PROSITE" id="PS51781"/>
    </source>
</evidence>
<dbReference type="Proteomes" id="UP001209737">
    <property type="component" value="Unassembled WGS sequence"/>
</dbReference>
<dbReference type="Gene3D" id="2.30.30.40">
    <property type="entry name" value="SH3 Domains"/>
    <property type="match status" value="1"/>
</dbReference>
<evidence type="ECO:0000313" key="2">
    <source>
        <dbReference type="EMBL" id="MCW7463125.1"/>
    </source>
</evidence>
<protein>
    <submittedName>
        <fullName evidence="2">SH3 domain-containing protein</fullName>
    </submittedName>
</protein>
<dbReference type="RefSeq" id="WP_265375966.1">
    <property type="nucleotide sequence ID" value="NZ_JAMQPV010000002.1"/>
</dbReference>
<accession>A0ABT3LZH2</accession>
<keyword evidence="3" id="KW-1185">Reference proteome</keyword>
<sequence length="212" mass="24203">MKKLIILFLLISFCNKEQTENIGKKTSSPYSKDTLLSNTASVLNIREKPALDSPIIARINKCDQVEFLEETIEKALVNGELFSFYKVEYNFTKIGFASSKYLKKINNISFTYNKKPFNIVGTWPLYYDSPNAIFTFNDDNTFIRDIYDESGNHKDSDLSNGIYEYDGCCKIKATFSNGKVITFDVISISDSNKNEKTTLMLECFILEIGKSQ</sequence>
<gene>
    <name evidence="2" type="ORF">ND812_13575</name>
</gene>
<comment type="caution">
    <text evidence="2">The sequence shown here is derived from an EMBL/GenBank/DDBJ whole genome shotgun (WGS) entry which is preliminary data.</text>
</comment>
<dbReference type="Pfam" id="PF08239">
    <property type="entry name" value="SH3_3"/>
    <property type="match status" value="1"/>
</dbReference>
<reference evidence="2 3" key="1">
    <citation type="submission" date="2022-06" db="EMBL/GenBank/DDBJ databases">
        <title>Leptospira isolates from biofilms formed at urban environments.</title>
        <authorList>
            <person name="Ribeiro P.S."/>
            <person name="Sousa T."/>
            <person name="Carvalho N."/>
            <person name="Aburjaile F."/>
            <person name="Neves F."/>
            <person name="Oliveira D."/>
            <person name="Blanco L."/>
            <person name="Lima J."/>
            <person name="Costa F."/>
            <person name="Brenig B."/>
            <person name="Soares S."/>
            <person name="Ramos R."/>
            <person name="Goes-Neto A."/>
            <person name="Matiuzzi M."/>
            <person name="Azevedo V."/>
            <person name="Ristow P."/>
        </authorList>
    </citation>
    <scope>NUCLEOTIDE SEQUENCE [LARGE SCALE GENOMIC DNA]</scope>
    <source>
        <strain evidence="2 3">VSF25</strain>
    </source>
</reference>
<organism evidence="2 3">
    <name type="scientific">Leptospira limi</name>
    <dbReference type="NCBI Taxonomy" id="2950023"/>
    <lineage>
        <taxon>Bacteria</taxon>
        <taxon>Pseudomonadati</taxon>
        <taxon>Spirochaetota</taxon>
        <taxon>Spirochaetia</taxon>
        <taxon>Leptospirales</taxon>
        <taxon>Leptospiraceae</taxon>
        <taxon>Leptospira</taxon>
    </lineage>
</organism>
<dbReference type="PROSITE" id="PS51781">
    <property type="entry name" value="SH3B"/>
    <property type="match status" value="1"/>
</dbReference>